<accession>A0A6B0U6N4</accession>
<organism evidence="2">
    <name type="scientific">Ixodes ricinus</name>
    <name type="common">Common tick</name>
    <name type="synonym">Acarus ricinus</name>
    <dbReference type="NCBI Taxonomy" id="34613"/>
    <lineage>
        <taxon>Eukaryota</taxon>
        <taxon>Metazoa</taxon>
        <taxon>Ecdysozoa</taxon>
        <taxon>Arthropoda</taxon>
        <taxon>Chelicerata</taxon>
        <taxon>Arachnida</taxon>
        <taxon>Acari</taxon>
        <taxon>Parasitiformes</taxon>
        <taxon>Ixodida</taxon>
        <taxon>Ixodoidea</taxon>
        <taxon>Ixodidae</taxon>
        <taxon>Ixodinae</taxon>
        <taxon>Ixodes</taxon>
    </lineage>
</organism>
<evidence type="ECO:0000313" key="2">
    <source>
        <dbReference type="EMBL" id="MXU84360.1"/>
    </source>
</evidence>
<name>A0A6B0U6N4_IXORI</name>
<proteinExistence type="predicted"/>
<reference evidence="2" key="1">
    <citation type="submission" date="2019-12" db="EMBL/GenBank/DDBJ databases">
        <title>An insight into the sialome of adult female Ixodes ricinus ticks feeding for 6 days.</title>
        <authorList>
            <person name="Perner J."/>
            <person name="Ribeiro J.M.C."/>
        </authorList>
    </citation>
    <scope>NUCLEOTIDE SEQUENCE</scope>
    <source>
        <strain evidence="2">Semi-engorged</strain>
        <tissue evidence="2">Salivary glands</tissue>
    </source>
</reference>
<sequence>MQTTLVVGCLSSLVCALVALLGAYPSWGGVRRGCSVITTFHVAMHRTVECAAGTWLTVTFELGHGGPLPCQVLQTCAAYT</sequence>
<dbReference type="AlphaFoldDB" id="A0A6B0U6N4"/>
<feature type="chain" id="PRO_5025493791" evidence="1">
    <location>
        <begin position="29"/>
        <end position="80"/>
    </location>
</feature>
<dbReference type="EMBL" id="GIFC01002277">
    <property type="protein sequence ID" value="MXU84360.1"/>
    <property type="molecule type" value="Transcribed_RNA"/>
</dbReference>
<protein>
    <submittedName>
        <fullName evidence="2">Putative secreted protein</fullName>
    </submittedName>
</protein>
<feature type="signal peptide" evidence="1">
    <location>
        <begin position="1"/>
        <end position="28"/>
    </location>
</feature>
<evidence type="ECO:0000256" key="1">
    <source>
        <dbReference type="SAM" id="SignalP"/>
    </source>
</evidence>
<keyword evidence="1" id="KW-0732">Signal</keyword>